<sequence length="262" mass="28880">MLQRNHRKAGSAGSEPQEPLNSGCRNYGRTERSMITYSDNIVELSVALCAAQAEIENVAKDKKNPHFKSDYASLAAVLDVARPILAKHDISLIQAPGDGEGGSIVVETMLLHKSGQWIKSDISCVPNKNDAQGIGSVITYLRRYSGSSMTGIAQTDDDANADMKPPQNDTAKAKKPKQQPAAPDMSIKAENPQQWAEGFQYRLNQMNTVQHVNDLEAYQKQWLDELQKEDTQLHQMLQQAISKRRNQLAQAPADHPFSGQAA</sequence>
<accession>A0A2N3L0N7</accession>
<dbReference type="InterPro" id="IPR007499">
    <property type="entry name" value="ERF_bacteria_virus"/>
</dbReference>
<feature type="region of interest" description="Disordered" evidence="1">
    <location>
        <begin position="242"/>
        <end position="262"/>
    </location>
</feature>
<keyword evidence="3" id="KW-1185">Reference proteome</keyword>
<feature type="region of interest" description="Disordered" evidence="1">
    <location>
        <begin position="1"/>
        <end position="26"/>
    </location>
</feature>
<dbReference type="AlphaFoldDB" id="A0A2N3L0N7"/>
<organism evidence="2 3">
    <name type="scientific">Thalassospira lohafexi</name>
    <dbReference type="NCBI Taxonomy" id="744227"/>
    <lineage>
        <taxon>Bacteria</taxon>
        <taxon>Pseudomonadati</taxon>
        <taxon>Pseudomonadota</taxon>
        <taxon>Alphaproteobacteria</taxon>
        <taxon>Rhodospirillales</taxon>
        <taxon>Thalassospiraceae</taxon>
        <taxon>Thalassospira</taxon>
    </lineage>
</organism>
<comment type="caution">
    <text evidence="2">The sequence shown here is derived from an EMBL/GenBank/DDBJ whole genome shotgun (WGS) entry which is preliminary data.</text>
</comment>
<protein>
    <submittedName>
        <fullName evidence="2">Uncharacterized protein</fullName>
    </submittedName>
</protein>
<evidence type="ECO:0000313" key="2">
    <source>
        <dbReference type="EMBL" id="PKR56382.1"/>
    </source>
</evidence>
<proteinExistence type="predicted"/>
<dbReference type="Proteomes" id="UP000233332">
    <property type="component" value="Unassembled WGS sequence"/>
</dbReference>
<reference evidence="2 3" key="1">
    <citation type="submission" date="2017-09" db="EMBL/GenBank/DDBJ databases">
        <title>Biodiversity and function of Thalassospira species in the particle-attached aromatic-hydrocarbon-degrading consortia from the surface seawater of the China South Sea.</title>
        <authorList>
            <person name="Dong C."/>
            <person name="Lai Q."/>
            <person name="Shao Z."/>
        </authorList>
    </citation>
    <scope>NUCLEOTIDE SEQUENCE [LARGE SCALE GENOMIC DNA]</scope>
    <source>
        <strain evidence="2 3">139Z-12</strain>
    </source>
</reference>
<name>A0A2N3L0N7_9PROT</name>
<evidence type="ECO:0000256" key="1">
    <source>
        <dbReference type="SAM" id="MobiDB-lite"/>
    </source>
</evidence>
<gene>
    <name evidence="2" type="ORF">COO92_21495</name>
</gene>
<dbReference type="Pfam" id="PF04404">
    <property type="entry name" value="ERF"/>
    <property type="match status" value="1"/>
</dbReference>
<feature type="region of interest" description="Disordered" evidence="1">
    <location>
        <begin position="151"/>
        <end position="188"/>
    </location>
</feature>
<dbReference type="EMBL" id="NXGX01000015">
    <property type="protein sequence ID" value="PKR56382.1"/>
    <property type="molecule type" value="Genomic_DNA"/>
</dbReference>
<evidence type="ECO:0000313" key="3">
    <source>
        <dbReference type="Proteomes" id="UP000233332"/>
    </source>
</evidence>